<dbReference type="AlphaFoldDB" id="A0A812MXD5"/>
<evidence type="ECO:0008006" key="4">
    <source>
        <dbReference type="Google" id="ProtNLM"/>
    </source>
</evidence>
<feature type="region of interest" description="Disordered" evidence="1">
    <location>
        <begin position="61"/>
        <end position="86"/>
    </location>
</feature>
<protein>
    <recommendedName>
        <fullName evidence="4">N-acetyltransferase domain-containing protein</fullName>
    </recommendedName>
</protein>
<evidence type="ECO:0000313" key="3">
    <source>
        <dbReference type="Proteomes" id="UP000649617"/>
    </source>
</evidence>
<organism evidence="2 3">
    <name type="scientific">Symbiodinium pilosum</name>
    <name type="common">Dinoflagellate</name>
    <dbReference type="NCBI Taxonomy" id="2952"/>
    <lineage>
        <taxon>Eukaryota</taxon>
        <taxon>Sar</taxon>
        <taxon>Alveolata</taxon>
        <taxon>Dinophyceae</taxon>
        <taxon>Suessiales</taxon>
        <taxon>Symbiodiniaceae</taxon>
        <taxon>Symbiodinium</taxon>
    </lineage>
</organism>
<evidence type="ECO:0000256" key="1">
    <source>
        <dbReference type="SAM" id="MobiDB-lite"/>
    </source>
</evidence>
<keyword evidence="3" id="KW-1185">Reference proteome</keyword>
<accession>A0A812MXD5</accession>
<comment type="caution">
    <text evidence="2">The sequence shown here is derived from an EMBL/GenBank/DDBJ whole genome shotgun (WGS) entry which is preliminary data.</text>
</comment>
<gene>
    <name evidence="2" type="ORF">SPIL2461_LOCUS5729</name>
</gene>
<sequence>IAAGEKSAQQRGWEFETTCLSVLKKNFRARSCYRKVGFSLMSEDEGSFPTEGGDPECWHTMTRSSGSHKRAASSELEMPAKRIRSC</sequence>
<reference evidence="2" key="1">
    <citation type="submission" date="2021-02" db="EMBL/GenBank/DDBJ databases">
        <authorList>
            <person name="Dougan E. K."/>
            <person name="Rhodes N."/>
            <person name="Thang M."/>
            <person name="Chan C."/>
        </authorList>
    </citation>
    <scope>NUCLEOTIDE SEQUENCE</scope>
</reference>
<name>A0A812MXD5_SYMPI</name>
<proteinExistence type="predicted"/>
<dbReference type="Proteomes" id="UP000649617">
    <property type="component" value="Unassembled WGS sequence"/>
</dbReference>
<feature type="non-terminal residue" evidence="2">
    <location>
        <position position="1"/>
    </location>
</feature>
<dbReference type="EMBL" id="CAJNIZ010008271">
    <property type="protein sequence ID" value="CAE7265782.1"/>
    <property type="molecule type" value="Genomic_DNA"/>
</dbReference>
<evidence type="ECO:0000313" key="2">
    <source>
        <dbReference type="EMBL" id="CAE7265782.1"/>
    </source>
</evidence>